<feature type="compositionally biased region" description="Acidic residues" evidence="1">
    <location>
        <begin position="512"/>
        <end position="523"/>
    </location>
</feature>
<dbReference type="HOGENOM" id="CLU_434930_0_0_1"/>
<dbReference type="STRING" id="135651.G0MYB4"/>
<dbReference type="eggNOG" id="ENOG502T3JB">
    <property type="taxonomic scope" value="Eukaryota"/>
</dbReference>
<organism evidence="3">
    <name type="scientific">Caenorhabditis brenneri</name>
    <name type="common">Nematode worm</name>
    <dbReference type="NCBI Taxonomy" id="135651"/>
    <lineage>
        <taxon>Eukaryota</taxon>
        <taxon>Metazoa</taxon>
        <taxon>Ecdysozoa</taxon>
        <taxon>Nematoda</taxon>
        <taxon>Chromadorea</taxon>
        <taxon>Rhabditida</taxon>
        <taxon>Rhabditina</taxon>
        <taxon>Rhabditomorpha</taxon>
        <taxon>Rhabditoidea</taxon>
        <taxon>Rhabditidae</taxon>
        <taxon>Peloderinae</taxon>
        <taxon>Caenorhabditis</taxon>
    </lineage>
</organism>
<feature type="compositionally biased region" description="Low complexity" evidence="1">
    <location>
        <begin position="28"/>
        <end position="65"/>
    </location>
</feature>
<sequence length="629" mass="72955">MRKNARIVSVYRSRVRVMPPKKRPMIESSSPGPSRKGRPSTSAATTTQRGRPSGSGRSVSAAPTAKKPRAARSKSAHKEPTPKKKTVPKKKAARATKEKDFEVFIGRGKNLFSYKKNYSEQWVEWRNTRYQLTQAVRDRFAQNPETRDLLKRYDEAWAKTEPVSLSLPGNGTLVAKDITDPTAPVHYDVDMISISPRGVVEIKWRTYPRRMVTVGEDQEEDEEEDDEEEEEVGDNGEVIDEVIDTADEEKLLEQIEDQKKELEEAEMKIREREERLNQMEENERMLMERNEELRKRLEEAEMRIREQAAHQNKEPEEEENGDSRKLLDDAEKKINDQEERLQQMEADKEIMMEHNEDLRQKLEEANETIERQSEFFNNNQREVLDNTREILRRLGVERPNVGEIDRNPEAMEIDAGNVEEEGDEAGAARHNDAANQQQREALRQILDDFTAGRPREDAQDQRNNGHNEEGDDSANREEDEAEHQVHAPNRHQRRQEHRDSSHSSNEEAGDAKDEDEEAPEIEDAGAPAIKDAEAMERSVSPRDRSQSTRRHRRVSGSPPNRNGRVERRERGRAREPRLNSINAERRNVVNEPVNMPPDVEELWTEPYDSPIYEPNEDVHMGLEWFVWSY</sequence>
<feature type="region of interest" description="Disordered" evidence="1">
    <location>
        <begin position="1"/>
        <end position="96"/>
    </location>
</feature>
<dbReference type="EMBL" id="GL379820">
    <property type="protein sequence ID" value="EGT47559.1"/>
    <property type="molecule type" value="Genomic_DNA"/>
</dbReference>
<evidence type="ECO:0000313" key="2">
    <source>
        <dbReference type="EMBL" id="EGT47559.1"/>
    </source>
</evidence>
<protein>
    <submittedName>
        <fullName evidence="2">Uncharacterized protein</fullName>
    </submittedName>
</protein>
<feature type="compositionally biased region" description="Basic and acidic residues" evidence="1">
    <location>
        <begin position="321"/>
        <end position="338"/>
    </location>
</feature>
<dbReference type="Proteomes" id="UP000008068">
    <property type="component" value="Unassembled WGS sequence"/>
</dbReference>
<evidence type="ECO:0000256" key="1">
    <source>
        <dbReference type="SAM" id="MobiDB-lite"/>
    </source>
</evidence>
<gene>
    <name evidence="2" type="ORF">CAEBREN_00411</name>
</gene>
<feature type="compositionally biased region" description="Low complexity" evidence="1">
    <location>
        <begin position="1"/>
        <end position="12"/>
    </location>
</feature>
<feature type="compositionally biased region" description="Basic and acidic residues" evidence="1">
    <location>
        <begin position="453"/>
        <end position="476"/>
    </location>
</feature>
<dbReference type="InParanoid" id="G0MYB4"/>
<keyword evidence="3" id="KW-1185">Reference proteome</keyword>
<dbReference type="AlphaFoldDB" id="G0MYB4"/>
<feature type="compositionally biased region" description="Acidic residues" evidence="1">
    <location>
        <begin position="216"/>
        <end position="236"/>
    </location>
</feature>
<dbReference type="OMA" id="EWRNTRY"/>
<feature type="compositionally biased region" description="Basic and acidic residues" evidence="1">
    <location>
        <begin position="530"/>
        <end position="546"/>
    </location>
</feature>
<feature type="region of interest" description="Disordered" evidence="1">
    <location>
        <begin position="213"/>
        <end position="236"/>
    </location>
</feature>
<feature type="compositionally biased region" description="Basic and acidic residues" evidence="1">
    <location>
        <begin position="496"/>
        <end position="511"/>
    </location>
</feature>
<feature type="region of interest" description="Disordered" evidence="1">
    <location>
        <begin position="302"/>
        <end position="338"/>
    </location>
</feature>
<name>G0MYB4_CAEBE</name>
<feature type="compositionally biased region" description="Basic and acidic residues" evidence="1">
    <location>
        <begin position="563"/>
        <end position="577"/>
    </location>
</feature>
<feature type="compositionally biased region" description="Basic residues" evidence="1">
    <location>
        <begin position="83"/>
        <end position="94"/>
    </location>
</feature>
<feature type="compositionally biased region" description="Basic residues" evidence="1">
    <location>
        <begin position="13"/>
        <end position="23"/>
    </location>
</feature>
<reference evidence="3" key="1">
    <citation type="submission" date="2011-07" db="EMBL/GenBank/DDBJ databases">
        <authorList>
            <consortium name="Caenorhabditis brenneri Sequencing and Analysis Consortium"/>
            <person name="Wilson R.K."/>
        </authorList>
    </citation>
    <scope>NUCLEOTIDE SEQUENCE [LARGE SCALE GENOMIC DNA]</scope>
    <source>
        <strain evidence="3">PB2801</strain>
    </source>
</reference>
<proteinExistence type="predicted"/>
<accession>G0MYB4</accession>
<feature type="compositionally biased region" description="Basic residues" evidence="1">
    <location>
        <begin position="66"/>
        <end position="75"/>
    </location>
</feature>
<feature type="compositionally biased region" description="Basic and acidic residues" evidence="1">
    <location>
        <begin position="302"/>
        <end position="314"/>
    </location>
</feature>
<feature type="region of interest" description="Disordered" evidence="1">
    <location>
        <begin position="398"/>
        <end position="577"/>
    </location>
</feature>
<evidence type="ECO:0000313" key="3">
    <source>
        <dbReference type="Proteomes" id="UP000008068"/>
    </source>
</evidence>